<dbReference type="Proteomes" id="UP000001064">
    <property type="component" value="Unassembled WGS sequence"/>
</dbReference>
<keyword evidence="3" id="KW-1185">Reference proteome</keyword>
<dbReference type="InParanoid" id="F0ZIA6"/>
<dbReference type="RefSeq" id="XP_003287156.1">
    <property type="nucleotide sequence ID" value="XM_003287108.1"/>
</dbReference>
<accession>F0ZIA6</accession>
<dbReference type="PANTHER" id="PTHR46433:SF1">
    <property type="entry name" value="ANKYRIN REPEAT-CONTAINING PROTEIN"/>
    <property type="match status" value="1"/>
</dbReference>
<protein>
    <submittedName>
        <fullName evidence="2">Uncharacterized protein</fullName>
    </submittedName>
</protein>
<organism evidence="2 3">
    <name type="scientific">Dictyostelium purpureum</name>
    <name type="common">Slime mold</name>
    <dbReference type="NCBI Taxonomy" id="5786"/>
    <lineage>
        <taxon>Eukaryota</taxon>
        <taxon>Amoebozoa</taxon>
        <taxon>Evosea</taxon>
        <taxon>Eumycetozoa</taxon>
        <taxon>Dictyostelia</taxon>
        <taxon>Dictyosteliales</taxon>
        <taxon>Dictyosteliaceae</taxon>
        <taxon>Dictyostelium</taxon>
    </lineage>
</organism>
<dbReference type="PANTHER" id="PTHR46433">
    <property type="entry name" value="ANK_REP_REGION DOMAIN-CONTAINING PROTEIN-RELATED"/>
    <property type="match status" value="1"/>
</dbReference>
<evidence type="ECO:0000313" key="2">
    <source>
        <dbReference type="EMBL" id="EGC36341.1"/>
    </source>
</evidence>
<sequence>MDIQSLLKLKELINCNTNIAFHIQYKDELIKYINQLDPQELSDKNILERKLKNIIDSPENLLDRDLNVQADFLKLNPRCDHPLFNSIKYRLEKIDDTKTCLNDKNETIERILSGLSAGYKNSIENFVKNVHVGADIFDKKFYLISEDLNYREVSPNTAFNMSSYSKEKLSFLKTNENGVSYGKEVGGVYYKINYETNKLRPLKEFAVWSFFTDTLKLNENTLVSPTQLIVLPEMVIFDHESEEKNVIQMEKLNLGVENVVEATLISPKLKEIIRKGFKKNISFIMQGSLFQKGETLTHLLNQEISKSSDSAQTINNFHHKLKELSNNYDFMYCFSGHIIGALILLTSDAKYDNFIFNLETKNIIGIDNDKCLRNFELKKQNGKLYLKFKNVLFTIKRLMNEPINSKVKEQLKKINPYEMVLGWLLKIYNQEMLYKQQFEKILFLNQNFSPKIKELLSNIKIPFKISIDTIPLLLNRFIKIISILNRSDNITHTKIFQEVCPLSHYYYECFEIYSSSMEQIDSIYRSDIDCYPKPEFVKEIIEKHNFNSPKIKISLREVILNFIYSLKIDDLLLPENKSTFLNIIKTIIELSNKGIIDKNKKVFHKSWYFSLNEWIIQIIKDENENQIWATIDRIFQILEIKEQHLNNENFSKPVIYSVVEMVKKGEDDQFTSKISKAIIILSSYKANIDKTFNNCSPLDMINENQNKKIFEDLVNHNASIAKTKNITDYYSSLSFTEKIQLDPVFKRLSSINTSIGWELSFDHLFEKVALKSSKEEPINYSETLLLGNGISIDARKVTEYQDEYIKDELHQIQIKFSPTVPSNHIIYNETFKSLFGSNLPFYKVGILNSKPVLLKQSISGQPLKEILDTNPASFNSNKINLSSFSRVFLMELLFYRKNGTLNNFYIDIYNNIVPVQNDCSFLPSNFKNGKKTFIPESCIFLMDHMKMNVSSDIRKIFLEKNIMELLKSLLSDLQKIHNSQCLLFKKNKNNYIDKIVLKKILDSNETIIGVIFYKGQIEKLYSRIIRLQKLLKNETITHLSILKELLNTNISSKYEKIFEMKHLTTIEKRFEYLKSQNQNQTDILKLMGIRDANEINLFPDEYSPNVSLKILEKISEKEKCMEPIINYYNEKYLYGFKITTNLINWFIPSAIEDYLKQSKRHADKSGNIERYIIDILTLCNKQHIKLEYISLKSNNQLVSSQLSYLLCENVQSINISNCNNPSFNNFNHTSLLRPLIKFNLAKTIILNNNSNLSSIKIQAPSLEYFSCAGNKKLEDFELYSPKVENLFFSGGTLNQTKLKKSKIFEFINSNFKNFEKVHTIDIGDNEFDSYIKKKEFLDCFDRFIKKNTHIIFNKEIIKIGVLDSYHHNHRENSSSYKSENDLNIKTLTSHNYIKVTNRSDKERFNKIYHYKNTIFHMDYRLNYCFGPDETISLGLIIFNPNIFEVPNLKISYSTLNSSKTPFILFGITKQKPNDRSIQLLETLKQDCNLIYRFDVNTTSDEEDIINEIFDYFINKIMKTDNITDNTNNSNSDNNSNNSNDVNISNNSITISANK</sequence>
<evidence type="ECO:0000256" key="1">
    <source>
        <dbReference type="SAM" id="MobiDB-lite"/>
    </source>
</evidence>
<feature type="region of interest" description="Disordered" evidence="1">
    <location>
        <begin position="1526"/>
        <end position="1554"/>
    </location>
</feature>
<dbReference type="KEGG" id="dpp:DICPUDRAFT_78007"/>
<name>F0ZIA6_DICPU</name>
<dbReference type="GeneID" id="10500860"/>
<dbReference type="EMBL" id="GL871030">
    <property type="protein sequence ID" value="EGC36341.1"/>
    <property type="molecule type" value="Genomic_DNA"/>
</dbReference>
<gene>
    <name evidence="2" type="ORF">DICPUDRAFT_78007</name>
</gene>
<evidence type="ECO:0000313" key="3">
    <source>
        <dbReference type="Proteomes" id="UP000001064"/>
    </source>
</evidence>
<dbReference type="VEuPathDB" id="AmoebaDB:DICPUDRAFT_78007"/>
<reference evidence="3" key="1">
    <citation type="journal article" date="2011" name="Genome Biol.">
        <title>Comparative genomics of the social amoebae Dictyostelium discoideum and Dictyostelium purpureum.</title>
        <authorList>
            <consortium name="US DOE Joint Genome Institute (JGI-PGF)"/>
            <person name="Sucgang R."/>
            <person name="Kuo A."/>
            <person name="Tian X."/>
            <person name="Salerno W."/>
            <person name="Parikh A."/>
            <person name="Feasley C.L."/>
            <person name="Dalin E."/>
            <person name="Tu H."/>
            <person name="Huang E."/>
            <person name="Barry K."/>
            <person name="Lindquist E."/>
            <person name="Shapiro H."/>
            <person name="Bruce D."/>
            <person name="Schmutz J."/>
            <person name="Salamov A."/>
            <person name="Fey P."/>
            <person name="Gaudet P."/>
            <person name="Anjard C."/>
            <person name="Babu M.M."/>
            <person name="Basu S."/>
            <person name="Bushmanova Y."/>
            <person name="van der Wel H."/>
            <person name="Katoh-Kurasawa M."/>
            <person name="Dinh C."/>
            <person name="Coutinho P.M."/>
            <person name="Saito T."/>
            <person name="Elias M."/>
            <person name="Schaap P."/>
            <person name="Kay R.R."/>
            <person name="Henrissat B."/>
            <person name="Eichinger L."/>
            <person name="Rivero F."/>
            <person name="Putnam N.H."/>
            <person name="West C.M."/>
            <person name="Loomis W.F."/>
            <person name="Chisholm R.L."/>
            <person name="Shaulsky G."/>
            <person name="Strassmann J.E."/>
            <person name="Queller D.C."/>
            <person name="Kuspa A."/>
            <person name="Grigoriev I.V."/>
        </authorList>
    </citation>
    <scope>NUCLEOTIDE SEQUENCE [LARGE SCALE GENOMIC DNA]</scope>
    <source>
        <strain evidence="3">QSDP1</strain>
    </source>
</reference>
<proteinExistence type="predicted"/>